<keyword evidence="3" id="KW-1185">Reference proteome</keyword>
<evidence type="ECO:0000259" key="1">
    <source>
        <dbReference type="Pfam" id="PF01609"/>
    </source>
</evidence>
<dbReference type="eggNOG" id="COG3039">
    <property type="taxonomic scope" value="Bacteria"/>
</dbReference>
<protein>
    <submittedName>
        <fullName evidence="2">Related to transposase</fullName>
    </submittedName>
</protein>
<reference evidence="3" key="1">
    <citation type="journal article" date="2004" name="Environ. Microbiol.">
        <title>The genome of Desulfotalea psychrophila, a sulfate-reducing bacterium from permanently cold Arctic sediments.</title>
        <authorList>
            <person name="Rabus R."/>
            <person name="Ruepp A."/>
            <person name="Frickey T."/>
            <person name="Rattei T."/>
            <person name="Fartmann B."/>
            <person name="Stark M."/>
            <person name="Bauer M."/>
            <person name="Zibat A."/>
            <person name="Lombardot T."/>
            <person name="Becker I."/>
            <person name="Amann J."/>
            <person name="Gellner K."/>
            <person name="Teeling H."/>
            <person name="Leuschner W.D."/>
            <person name="Gloeckner F.-O."/>
            <person name="Lupas A.N."/>
            <person name="Amann R."/>
            <person name="Klenk H.-P."/>
        </authorList>
    </citation>
    <scope>NUCLEOTIDE SEQUENCE [LARGE SCALE GENOMIC DNA]</scope>
    <source>
        <strain evidence="3">DSM 12343 / LSv54</strain>
    </source>
</reference>
<sequence>MDIDLQAPEKPVGRRAQTVKVNYRLPSHGPIKHIDSTGLNHGEGEWSVRKHGASKRRTWRKIHLAIDAEIDHLSGEISLERVHDSKVLKPLHRRIEQISGDGVEHKIAIIL</sequence>
<dbReference type="InterPro" id="IPR053172">
    <property type="entry name" value="Tn903_transposase"/>
</dbReference>
<feature type="domain" description="Transposase IS4-like" evidence="1">
    <location>
        <begin position="34"/>
        <end position="98"/>
    </location>
</feature>
<evidence type="ECO:0000313" key="3">
    <source>
        <dbReference type="Proteomes" id="UP000000602"/>
    </source>
</evidence>
<dbReference type="PANTHER" id="PTHR34631">
    <property type="match status" value="1"/>
</dbReference>
<accession>Q6AS99</accession>
<name>Q6AS99_DESPS</name>
<dbReference type="HOGENOM" id="CLU_062982_5_0_7"/>
<evidence type="ECO:0000313" key="2">
    <source>
        <dbReference type="EMBL" id="CAG34764.1"/>
    </source>
</evidence>
<dbReference type="Proteomes" id="UP000000602">
    <property type="component" value="Chromosome"/>
</dbReference>
<dbReference type="KEGG" id="dps:DP0035"/>
<dbReference type="STRING" id="177439.DP0035"/>
<dbReference type="EMBL" id="CR522870">
    <property type="protein sequence ID" value="CAG34764.1"/>
    <property type="molecule type" value="Genomic_DNA"/>
</dbReference>
<dbReference type="AlphaFoldDB" id="Q6AS99"/>
<dbReference type="GO" id="GO:0006313">
    <property type="term" value="P:DNA transposition"/>
    <property type="evidence" value="ECO:0007669"/>
    <property type="project" value="InterPro"/>
</dbReference>
<dbReference type="InterPro" id="IPR002559">
    <property type="entry name" value="Transposase_11"/>
</dbReference>
<dbReference type="GO" id="GO:0003677">
    <property type="term" value="F:DNA binding"/>
    <property type="evidence" value="ECO:0007669"/>
    <property type="project" value="InterPro"/>
</dbReference>
<dbReference type="PANTHER" id="PTHR34631:SF3">
    <property type="entry name" value="ISSOD12 TRANSPOSASE TNPA_ISSOD12"/>
    <property type="match status" value="1"/>
</dbReference>
<dbReference type="GO" id="GO:0004803">
    <property type="term" value="F:transposase activity"/>
    <property type="evidence" value="ECO:0007669"/>
    <property type="project" value="InterPro"/>
</dbReference>
<proteinExistence type="predicted"/>
<gene>
    <name evidence="2" type="ordered locus">DP0035</name>
</gene>
<organism evidence="2 3">
    <name type="scientific">Desulfotalea psychrophila (strain LSv54 / DSM 12343)</name>
    <dbReference type="NCBI Taxonomy" id="177439"/>
    <lineage>
        <taxon>Bacteria</taxon>
        <taxon>Pseudomonadati</taxon>
        <taxon>Thermodesulfobacteriota</taxon>
        <taxon>Desulfobulbia</taxon>
        <taxon>Desulfobulbales</taxon>
        <taxon>Desulfocapsaceae</taxon>
        <taxon>Desulfotalea</taxon>
    </lineage>
</organism>
<dbReference type="Pfam" id="PF01609">
    <property type="entry name" value="DDE_Tnp_1"/>
    <property type="match status" value="1"/>
</dbReference>